<dbReference type="Proteomes" id="UP000217790">
    <property type="component" value="Unassembled WGS sequence"/>
</dbReference>
<sequence>MEKPMYQSCVGQINLKEVPLVSRKTTSTEISLRDQLDVDKGSVKRILKHWLDIMLSLQRVVASGRLVEGILRTSQQQRQVQQSHRPCHPIHSQRHLWLLLRLVLP</sequence>
<protein>
    <submittedName>
        <fullName evidence="1">Uncharacterized protein</fullName>
    </submittedName>
</protein>
<name>A0A2H3CCN4_ARMGA</name>
<dbReference type="InParanoid" id="A0A2H3CCN4"/>
<evidence type="ECO:0000313" key="1">
    <source>
        <dbReference type="EMBL" id="PBK79620.1"/>
    </source>
</evidence>
<gene>
    <name evidence="1" type="ORF">ARMGADRAFT_119232</name>
</gene>
<dbReference type="EMBL" id="KZ293768">
    <property type="protein sequence ID" value="PBK79620.1"/>
    <property type="molecule type" value="Genomic_DNA"/>
</dbReference>
<accession>A0A2H3CCN4</accession>
<proteinExistence type="predicted"/>
<organism evidence="1 2">
    <name type="scientific">Armillaria gallica</name>
    <name type="common">Bulbous honey fungus</name>
    <name type="synonym">Armillaria bulbosa</name>
    <dbReference type="NCBI Taxonomy" id="47427"/>
    <lineage>
        <taxon>Eukaryota</taxon>
        <taxon>Fungi</taxon>
        <taxon>Dikarya</taxon>
        <taxon>Basidiomycota</taxon>
        <taxon>Agaricomycotina</taxon>
        <taxon>Agaricomycetes</taxon>
        <taxon>Agaricomycetidae</taxon>
        <taxon>Agaricales</taxon>
        <taxon>Marasmiineae</taxon>
        <taxon>Physalacriaceae</taxon>
        <taxon>Armillaria</taxon>
    </lineage>
</organism>
<evidence type="ECO:0000313" key="2">
    <source>
        <dbReference type="Proteomes" id="UP000217790"/>
    </source>
</evidence>
<keyword evidence="2" id="KW-1185">Reference proteome</keyword>
<reference evidence="2" key="1">
    <citation type="journal article" date="2017" name="Nat. Ecol. Evol.">
        <title>Genome expansion and lineage-specific genetic innovations in the forest pathogenic fungi Armillaria.</title>
        <authorList>
            <person name="Sipos G."/>
            <person name="Prasanna A.N."/>
            <person name="Walter M.C."/>
            <person name="O'Connor E."/>
            <person name="Balint B."/>
            <person name="Krizsan K."/>
            <person name="Kiss B."/>
            <person name="Hess J."/>
            <person name="Varga T."/>
            <person name="Slot J."/>
            <person name="Riley R."/>
            <person name="Boka B."/>
            <person name="Rigling D."/>
            <person name="Barry K."/>
            <person name="Lee J."/>
            <person name="Mihaltcheva S."/>
            <person name="LaButti K."/>
            <person name="Lipzen A."/>
            <person name="Waldron R."/>
            <person name="Moloney N.M."/>
            <person name="Sperisen C."/>
            <person name="Kredics L."/>
            <person name="Vagvoelgyi C."/>
            <person name="Patrignani A."/>
            <person name="Fitzpatrick D."/>
            <person name="Nagy I."/>
            <person name="Doyle S."/>
            <person name="Anderson J.B."/>
            <person name="Grigoriev I.V."/>
            <person name="Gueldener U."/>
            <person name="Muensterkoetter M."/>
            <person name="Nagy L.G."/>
        </authorList>
    </citation>
    <scope>NUCLEOTIDE SEQUENCE [LARGE SCALE GENOMIC DNA]</scope>
    <source>
        <strain evidence="2">Ar21-2</strain>
    </source>
</reference>
<dbReference type="AlphaFoldDB" id="A0A2H3CCN4"/>